<dbReference type="Proteomes" id="UP001066276">
    <property type="component" value="Chromosome 3_1"/>
</dbReference>
<organism evidence="2 3">
    <name type="scientific">Pleurodeles waltl</name>
    <name type="common">Iberian ribbed newt</name>
    <dbReference type="NCBI Taxonomy" id="8319"/>
    <lineage>
        <taxon>Eukaryota</taxon>
        <taxon>Metazoa</taxon>
        <taxon>Chordata</taxon>
        <taxon>Craniata</taxon>
        <taxon>Vertebrata</taxon>
        <taxon>Euteleostomi</taxon>
        <taxon>Amphibia</taxon>
        <taxon>Batrachia</taxon>
        <taxon>Caudata</taxon>
        <taxon>Salamandroidea</taxon>
        <taxon>Salamandridae</taxon>
        <taxon>Pleurodelinae</taxon>
        <taxon>Pleurodeles</taxon>
    </lineage>
</organism>
<gene>
    <name evidence="2" type="ORF">NDU88_006426</name>
</gene>
<feature type="compositionally biased region" description="Polar residues" evidence="1">
    <location>
        <begin position="100"/>
        <end position="113"/>
    </location>
</feature>
<evidence type="ECO:0000313" key="3">
    <source>
        <dbReference type="Proteomes" id="UP001066276"/>
    </source>
</evidence>
<comment type="caution">
    <text evidence="2">The sequence shown here is derived from an EMBL/GenBank/DDBJ whole genome shotgun (WGS) entry which is preliminary data.</text>
</comment>
<sequence length="137" mass="14706">MKIGSSKCDQRHVTLDECPGNLPVPSSVLWDRGPPPACCSEVLGGPVRYRLYPGTAPTSGTQSPLRQGGPLQRLCERLCERRSRFKTLGRERGGRKETRPGSSGPASTGSENASAPGDPEFTTPGLLRTEDGEEERA</sequence>
<feature type="compositionally biased region" description="Basic and acidic residues" evidence="1">
    <location>
        <begin position="85"/>
        <end position="99"/>
    </location>
</feature>
<dbReference type="EMBL" id="JANPWB010000005">
    <property type="protein sequence ID" value="KAJ1189683.1"/>
    <property type="molecule type" value="Genomic_DNA"/>
</dbReference>
<protein>
    <submittedName>
        <fullName evidence="2">Uncharacterized protein</fullName>
    </submittedName>
</protein>
<accession>A0AAV7UPM3</accession>
<reference evidence="2" key="1">
    <citation type="journal article" date="2022" name="bioRxiv">
        <title>Sequencing and chromosome-scale assembly of the giantPleurodeles waltlgenome.</title>
        <authorList>
            <person name="Brown T."/>
            <person name="Elewa A."/>
            <person name="Iarovenko S."/>
            <person name="Subramanian E."/>
            <person name="Araus A.J."/>
            <person name="Petzold A."/>
            <person name="Susuki M."/>
            <person name="Suzuki K.-i.T."/>
            <person name="Hayashi T."/>
            <person name="Toyoda A."/>
            <person name="Oliveira C."/>
            <person name="Osipova E."/>
            <person name="Leigh N.D."/>
            <person name="Simon A."/>
            <person name="Yun M.H."/>
        </authorList>
    </citation>
    <scope>NUCLEOTIDE SEQUENCE</scope>
    <source>
        <strain evidence="2">20211129_DDA</strain>
        <tissue evidence="2">Liver</tissue>
    </source>
</reference>
<keyword evidence="3" id="KW-1185">Reference proteome</keyword>
<feature type="region of interest" description="Disordered" evidence="1">
    <location>
        <begin position="85"/>
        <end position="137"/>
    </location>
</feature>
<evidence type="ECO:0000313" key="2">
    <source>
        <dbReference type="EMBL" id="KAJ1189683.1"/>
    </source>
</evidence>
<evidence type="ECO:0000256" key="1">
    <source>
        <dbReference type="SAM" id="MobiDB-lite"/>
    </source>
</evidence>
<feature type="region of interest" description="Disordered" evidence="1">
    <location>
        <begin position="51"/>
        <end position="71"/>
    </location>
</feature>
<feature type="compositionally biased region" description="Polar residues" evidence="1">
    <location>
        <begin position="56"/>
        <end position="65"/>
    </location>
</feature>
<name>A0AAV7UPM3_PLEWA</name>
<proteinExistence type="predicted"/>
<dbReference type="AlphaFoldDB" id="A0AAV7UPM3"/>